<feature type="domain" description="Cyclic nucleotide-binding" evidence="1">
    <location>
        <begin position="30"/>
        <end position="112"/>
    </location>
</feature>
<reference evidence="2 3" key="1">
    <citation type="journal article" date="2013" name="ISME J.">
        <title>Comparative genomics of pathogenic lineages of Vibrio nigripulchritudo identifies virulence-associated traits.</title>
        <authorList>
            <person name="Goudenege D."/>
            <person name="Labreuche Y."/>
            <person name="Krin E."/>
            <person name="Ansquer D."/>
            <person name="Mangenot S."/>
            <person name="Calteau A."/>
            <person name="Medigue C."/>
            <person name="Mazel D."/>
            <person name="Polz M.F."/>
            <person name="Le Roux F."/>
        </authorList>
    </citation>
    <scope>NUCLEOTIDE SEQUENCE [LARGE SCALE GENOMIC DNA]</scope>
    <source>
        <strain evidence="2 3">SOn1</strain>
    </source>
</reference>
<dbReference type="RefSeq" id="WP_022592108.1">
    <property type="nucleotide sequence ID" value="NZ_LK391965.1"/>
</dbReference>
<dbReference type="Pfam" id="PF00027">
    <property type="entry name" value="cNMP_binding"/>
    <property type="match status" value="1"/>
</dbReference>
<dbReference type="AlphaFoldDB" id="A0AAV2VLY4"/>
<sequence>MDKRFTECLEDLELSPLEVEEIEQSATLLELPTRHILTHQGEFPSHVYFLLEGLCHACYLTSDGKQYSKEFYWEVDWLISFESLVKSEPSPYLLESLTPIKLLSFPVELIERWRAESHPLYIRLLETQLMYKEGKERFMLLHSPEEKYSLFCETYPELLSRVTDYQIAAYLGITHISLSRIKKRIKDKINKS</sequence>
<organism evidence="2 3">
    <name type="scientific">Vibrio nigripulchritudo SOn1</name>
    <dbReference type="NCBI Taxonomy" id="1238450"/>
    <lineage>
        <taxon>Bacteria</taxon>
        <taxon>Pseudomonadati</taxon>
        <taxon>Pseudomonadota</taxon>
        <taxon>Gammaproteobacteria</taxon>
        <taxon>Vibrionales</taxon>
        <taxon>Vibrionaceae</taxon>
        <taxon>Vibrio</taxon>
    </lineage>
</organism>
<evidence type="ECO:0000313" key="2">
    <source>
        <dbReference type="EMBL" id="CCO45385.1"/>
    </source>
</evidence>
<dbReference type="SUPFAM" id="SSF51206">
    <property type="entry name" value="cAMP-binding domain-like"/>
    <property type="match status" value="1"/>
</dbReference>
<name>A0AAV2VLY4_9VIBR</name>
<dbReference type="Gene3D" id="2.60.120.10">
    <property type="entry name" value="Jelly Rolls"/>
    <property type="match status" value="1"/>
</dbReference>
<dbReference type="EMBL" id="CAOF01000054">
    <property type="protein sequence ID" value="CCO45385.1"/>
    <property type="molecule type" value="Genomic_DNA"/>
</dbReference>
<evidence type="ECO:0000313" key="3">
    <source>
        <dbReference type="Proteomes" id="UP000018211"/>
    </source>
</evidence>
<dbReference type="InterPro" id="IPR000595">
    <property type="entry name" value="cNMP-bd_dom"/>
</dbReference>
<dbReference type="CDD" id="cd00038">
    <property type="entry name" value="CAP_ED"/>
    <property type="match status" value="1"/>
</dbReference>
<dbReference type="InterPro" id="IPR018490">
    <property type="entry name" value="cNMP-bd_dom_sf"/>
</dbReference>
<accession>A0AAV2VLY4</accession>
<comment type="caution">
    <text evidence="2">The sequence shown here is derived from an EMBL/GenBank/DDBJ whole genome shotgun (WGS) entry which is preliminary data.</text>
</comment>
<protein>
    <submittedName>
        <fullName evidence="2">cAMP-binding protein-catabolite gene activator and regulatory subunit of cAMP-dependent protein kinase</fullName>
    </submittedName>
</protein>
<gene>
    <name evidence="2" type="ORF">VIBNISOn1_1470023</name>
</gene>
<evidence type="ECO:0000259" key="1">
    <source>
        <dbReference type="Pfam" id="PF00027"/>
    </source>
</evidence>
<dbReference type="InterPro" id="IPR014710">
    <property type="entry name" value="RmlC-like_jellyroll"/>
</dbReference>
<dbReference type="Proteomes" id="UP000018211">
    <property type="component" value="Unassembled WGS sequence"/>
</dbReference>
<proteinExistence type="predicted"/>